<reference evidence="2 3" key="1">
    <citation type="submission" date="2021-03" db="EMBL/GenBank/DDBJ databases">
        <title>Genomic Encyclopedia of Type Strains, Phase IV (KMG-IV): sequencing the most valuable type-strain genomes for metagenomic binning, comparative biology and taxonomic classification.</title>
        <authorList>
            <person name="Goeker M."/>
        </authorList>
    </citation>
    <scope>NUCLEOTIDE SEQUENCE [LARGE SCALE GENOMIC DNA]</scope>
    <source>
        <strain evidence="2 3">DSM 27138</strain>
    </source>
</reference>
<feature type="region of interest" description="Disordered" evidence="1">
    <location>
        <begin position="261"/>
        <end position="299"/>
    </location>
</feature>
<evidence type="ECO:0000313" key="2">
    <source>
        <dbReference type="EMBL" id="MBP2019679.1"/>
    </source>
</evidence>
<evidence type="ECO:0000313" key="3">
    <source>
        <dbReference type="Proteomes" id="UP001519289"/>
    </source>
</evidence>
<feature type="compositionally biased region" description="Low complexity" evidence="1">
    <location>
        <begin position="261"/>
        <end position="275"/>
    </location>
</feature>
<keyword evidence="3" id="KW-1185">Reference proteome</keyword>
<accession>A0ABS4JVU9</accession>
<dbReference type="RefSeq" id="WP_245302847.1">
    <property type="nucleotide sequence ID" value="NZ_JAGGLG010000033.1"/>
</dbReference>
<sequence length="299" mass="32969">MYTGMIRDLLARIEDGMVTYSLLLDEQEIPLNPLIGQRIALRFTGERRCIYCGRKVSKLFNHGSCWPCFQRLAVNDLCQVKPSLCHYETCREPEWGDTHCMIPTFVYLAKSSDIKVGITRRLPGRWLDQGAVEAVPIARVPNRKMAGDLELHLTQYLPDKTNWRKMLQGEVVETDLLEVRRRVLELIPDAFRPYVLPDEEVCRITYPLEQPPAKIVSHDLEKGGAAGVLLGIKGSYLVLDNGVLNVPKFAGYHISLESGDAAGAGHASSAAAGEETGARPGSAKSRSKPATGAAAESKP</sequence>
<dbReference type="InterPro" id="IPR021246">
    <property type="entry name" value="DUF2797"/>
</dbReference>
<proteinExistence type="predicted"/>
<gene>
    <name evidence="2" type="ORF">J2Z79_003121</name>
</gene>
<evidence type="ECO:0000256" key="1">
    <source>
        <dbReference type="SAM" id="MobiDB-lite"/>
    </source>
</evidence>
<organism evidence="2 3">
    <name type="scientific">Symbiobacterium terraclitae</name>
    <dbReference type="NCBI Taxonomy" id="557451"/>
    <lineage>
        <taxon>Bacteria</taxon>
        <taxon>Bacillati</taxon>
        <taxon>Bacillota</taxon>
        <taxon>Clostridia</taxon>
        <taxon>Eubacteriales</taxon>
        <taxon>Symbiobacteriaceae</taxon>
        <taxon>Symbiobacterium</taxon>
    </lineage>
</organism>
<dbReference type="Pfam" id="PF10977">
    <property type="entry name" value="DUF2797"/>
    <property type="match status" value="1"/>
</dbReference>
<comment type="caution">
    <text evidence="2">The sequence shown here is derived from an EMBL/GenBank/DDBJ whole genome shotgun (WGS) entry which is preliminary data.</text>
</comment>
<dbReference type="EMBL" id="JAGGLG010000033">
    <property type="protein sequence ID" value="MBP2019679.1"/>
    <property type="molecule type" value="Genomic_DNA"/>
</dbReference>
<name>A0ABS4JVU9_9FIRM</name>
<protein>
    <recommendedName>
        <fullName evidence="4">DUF2797 domain-containing protein</fullName>
    </recommendedName>
</protein>
<evidence type="ECO:0008006" key="4">
    <source>
        <dbReference type="Google" id="ProtNLM"/>
    </source>
</evidence>
<dbReference type="Proteomes" id="UP001519289">
    <property type="component" value="Unassembled WGS sequence"/>
</dbReference>